<proteinExistence type="predicted"/>
<dbReference type="InterPro" id="IPR007999">
    <property type="entry name" value="DUF745"/>
</dbReference>
<keyword evidence="1" id="KW-0175">Coiled coil</keyword>
<feature type="chain" id="PRO_5026950066" evidence="3">
    <location>
        <begin position="22"/>
        <end position="262"/>
    </location>
</feature>
<dbReference type="GeneID" id="115621551"/>
<dbReference type="AlphaFoldDB" id="A0A6J2T716"/>
<evidence type="ECO:0000256" key="2">
    <source>
        <dbReference type="SAM" id="MobiDB-lite"/>
    </source>
</evidence>
<organism evidence="4 5">
    <name type="scientific">Drosophila lebanonensis</name>
    <name type="common">Fruit fly</name>
    <name type="synonym">Scaptodrosophila lebanonensis</name>
    <dbReference type="NCBI Taxonomy" id="7225"/>
    <lineage>
        <taxon>Eukaryota</taxon>
        <taxon>Metazoa</taxon>
        <taxon>Ecdysozoa</taxon>
        <taxon>Arthropoda</taxon>
        <taxon>Hexapoda</taxon>
        <taxon>Insecta</taxon>
        <taxon>Pterygota</taxon>
        <taxon>Neoptera</taxon>
        <taxon>Endopterygota</taxon>
        <taxon>Diptera</taxon>
        <taxon>Brachycera</taxon>
        <taxon>Muscomorpha</taxon>
        <taxon>Ephydroidea</taxon>
        <taxon>Drosophilidae</taxon>
        <taxon>Scaptodrosophila</taxon>
    </lineage>
</organism>
<evidence type="ECO:0000313" key="5">
    <source>
        <dbReference type="RefSeq" id="XP_030371080.1"/>
    </source>
</evidence>
<dbReference type="OrthoDB" id="7868124at2759"/>
<keyword evidence="3" id="KW-0732">Signal</keyword>
<feature type="region of interest" description="Disordered" evidence="2">
    <location>
        <begin position="54"/>
        <end position="78"/>
    </location>
</feature>
<keyword evidence="4" id="KW-1185">Reference proteome</keyword>
<feature type="coiled-coil region" evidence="1">
    <location>
        <begin position="123"/>
        <end position="241"/>
    </location>
</feature>
<evidence type="ECO:0000256" key="1">
    <source>
        <dbReference type="SAM" id="Coils"/>
    </source>
</evidence>
<reference evidence="5" key="1">
    <citation type="submission" date="2025-08" db="UniProtKB">
        <authorList>
            <consortium name="RefSeq"/>
        </authorList>
    </citation>
    <scope>IDENTIFICATION</scope>
    <source>
        <strain evidence="5">11010-0011.00</strain>
        <tissue evidence="5">Whole body</tissue>
    </source>
</reference>
<name>A0A6J2T716_DROLE</name>
<gene>
    <name evidence="5" type="primary">LOC115621551</name>
</gene>
<evidence type="ECO:0000256" key="3">
    <source>
        <dbReference type="SAM" id="SignalP"/>
    </source>
</evidence>
<dbReference type="Pfam" id="PF05335">
    <property type="entry name" value="DUF745"/>
    <property type="match status" value="1"/>
</dbReference>
<accession>A0A6J2T716</accession>
<sequence length="262" mass="27807">MLYRQIVTIFLLINISSLTQGFVARPHDKIYSKRHLLRIYPDFDLERFADDGGKKEGGGGSECSSNKNCGASVSKGDPKVKASNIAQKAAVEAKAANDAQTAAADAAAAQVKLELADKAMQSARAAEAALAGKQQIMEQLQREMAEADAVVTEVTASLQNTQANANAAATAAQQAQAELNDLKRIVAASTGNLANIENVSSGAQQELAEKMQLLEAAKNRVEGLQRQMVDARQDFEKTKQAAYKAACAAVEAKQKAQMSPGQ</sequence>
<dbReference type="PANTHER" id="PTHR37161">
    <property type="entry name" value="HDC10475"/>
    <property type="match status" value="1"/>
</dbReference>
<dbReference type="RefSeq" id="XP_030371080.1">
    <property type="nucleotide sequence ID" value="XM_030515220.1"/>
</dbReference>
<dbReference type="PANTHER" id="PTHR37161:SF2">
    <property type="entry name" value="AT11648P-RELATED"/>
    <property type="match status" value="1"/>
</dbReference>
<protein>
    <submittedName>
        <fullName evidence="5">Uncharacterized protein LOC115621551</fullName>
    </submittedName>
</protein>
<evidence type="ECO:0000313" key="4">
    <source>
        <dbReference type="Proteomes" id="UP000504634"/>
    </source>
</evidence>
<feature type="signal peptide" evidence="3">
    <location>
        <begin position="1"/>
        <end position="21"/>
    </location>
</feature>
<dbReference type="Proteomes" id="UP000504634">
    <property type="component" value="Unplaced"/>
</dbReference>